<dbReference type="EMBL" id="FXAZ01000002">
    <property type="protein sequence ID" value="SMG35042.1"/>
    <property type="molecule type" value="Genomic_DNA"/>
</dbReference>
<reference evidence="1 2" key="1">
    <citation type="submission" date="2017-04" db="EMBL/GenBank/DDBJ databases">
        <authorList>
            <person name="Afonso C.L."/>
            <person name="Miller P.J."/>
            <person name="Scott M.A."/>
            <person name="Spackman E."/>
            <person name="Goraichik I."/>
            <person name="Dimitrov K.M."/>
            <person name="Suarez D.L."/>
            <person name="Swayne D.E."/>
        </authorList>
    </citation>
    <scope>NUCLEOTIDE SEQUENCE [LARGE SCALE GENOMIC DNA]</scope>
    <source>
        <strain evidence="1 2">11</strain>
    </source>
</reference>
<proteinExistence type="predicted"/>
<dbReference type="AlphaFoldDB" id="A0A1X7K3Z0"/>
<protein>
    <submittedName>
        <fullName evidence="1">Uncharacterized protein</fullName>
    </submittedName>
</protein>
<organism evidence="1 2">
    <name type="scientific">Paenibacillus aquistagni</name>
    <dbReference type="NCBI Taxonomy" id="1852522"/>
    <lineage>
        <taxon>Bacteria</taxon>
        <taxon>Bacillati</taxon>
        <taxon>Bacillota</taxon>
        <taxon>Bacilli</taxon>
        <taxon>Bacillales</taxon>
        <taxon>Paenibacillaceae</taxon>
        <taxon>Paenibacillus</taxon>
    </lineage>
</organism>
<evidence type="ECO:0000313" key="2">
    <source>
        <dbReference type="Proteomes" id="UP000193834"/>
    </source>
</evidence>
<evidence type="ECO:0000313" key="1">
    <source>
        <dbReference type="EMBL" id="SMG35042.1"/>
    </source>
</evidence>
<dbReference type="Proteomes" id="UP000193834">
    <property type="component" value="Unassembled WGS sequence"/>
</dbReference>
<name>A0A1X7K3Z0_9BACL</name>
<accession>A0A1X7K3Z0</accession>
<gene>
    <name evidence="1" type="ORF">SAMN06295960_1994</name>
</gene>
<keyword evidence="2" id="KW-1185">Reference proteome</keyword>
<sequence length="92" mass="11214">MREDQAFIYYRFTKENLISFLNILKKNNHNHTFDDLAEWCHSFWTNWRSDHEGLFHSTEETTIDIVMEIFECKISNIDVSIEQIDEWLIRLS</sequence>